<reference evidence="4 5" key="1">
    <citation type="journal article" date="2015" name="Proc. Natl. Acad. Sci. U.S.A.">
        <title>Expanded metabolic versatility of ubiquitous nitrite-oxidizing bacteria from the genus Nitrospira.</title>
        <authorList>
            <person name="Koch H."/>
            <person name="Lucker S."/>
            <person name="Albertsen M."/>
            <person name="Kitzinger K."/>
            <person name="Herbold C."/>
            <person name="Spieck E."/>
            <person name="Nielsen P.H."/>
            <person name="Wagner M."/>
            <person name="Daims H."/>
        </authorList>
    </citation>
    <scope>NUCLEOTIDE SEQUENCE [LARGE SCALE GENOMIC DNA]</scope>
    <source>
        <strain evidence="4 5">NSP M-1</strain>
    </source>
</reference>
<dbReference type="RefSeq" id="WP_202967244.1">
    <property type="nucleotide sequence ID" value="NZ_CP011801.1"/>
</dbReference>
<dbReference type="Proteomes" id="UP000069205">
    <property type="component" value="Chromosome"/>
</dbReference>
<feature type="region of interest" description="Disordered" evidence="1">
    <location>
        <begin position="757"/>
        <end position="779"/>
    </location>
</feature>
<dbReference type="SUPFAM" id="SSF49265">
    <property type="entry name" value="Fibronectin type III"/>
    <property type="match status" value="1"/>
</dbReference>
<name>A0A0K2GFN6_NITMO</name>
<keyword evidence="2" id="KW-0732">Signal</keyword>
<dbReference type="STRING" id="42253.NITMOv2_3374"/>
<evidence type="ECO:0000313" key="5">
    <source>
        <dbReference type="Proteomes" id="UP000069205"/>
    </source>
</evidence>
<sequence length="779" mass="83524">MIQKMMASTLAAASVMCVLAASQTSAQTIPSTPGWTQLTNTKIRSVCPDPAQYPTIQGAEGCQAVVTNWNSAAFDTTRNRLIVWGGGHNGYYGNELYAVDLSTLTVKRITNPGLPSAPFSPCQEAIAGGSQPNARHTYDGLAYMEHVDRFISVSGDMACGASTPSTEIWTYSFASGSWQRMSPGGDSILMGWDLLTIEGTAISYDPVSKFVFIDNKVGILTYDIGSNTLKIRNNQGGGYRPFEVTTIVDPVRRYLYAIGGGQMWRWDISSITSSNTTGSIPNPTRITSSGGSSIVNAPHPGLAWDSTNQRVVAWSGGNTAYSLDPTTNVWTAHTFSGGPGSPDQNGTFKRWAYSPTSRAFVVVNSIDRDAFALRLSTGTADTTAPTVPSNVVATATSASQINLTWNASTDNQGVTGYRIYRNGTQVNTTTTLQYSDTGLSPSTTYAYTVAAVDAAGNVSSQSTGASATTQALSSGGSDFQSRCNAAGVLVCKGFDNASEFVPAVWPASGIYGPDSCANCRMPVQDTSVALSGVSSLKFIINGQTSSNMAGSLRQYFGRSFGNNSTFYVQFALRYDPNLVNINWAQQMGTGWKSVMFHGPNATCSDVELTTVIYYDHKFQHMYTDCGGRGIWSSQSPPLTFQQGDHNCSYDAVESGNTSGCWKYNTLANTWITYYYKITIGTFGTPSSNIEAWYSVNGQPYKKWISIFNYRLNNGTGPSNDYAYATIAPYMTAKNQSVSHPTAYMWLDELIVSTQPIAAPGGGGGTTNPPPAAPTNLRVQ</sequence>
<dbReference type="AlphaFoldDB" id="A0A0K2GFN6"/>
<keyword evidence="5" id="KW-1185">Reference proteome</keyword>
<gene>
    <name evidence="4" type="ORF">NITMOv2_3374</name>
</gene>
<dbReference type="EMBL" id="CP011801">
    <property type="protein sequence ID" value="ALA59766.1"/>
    <property type="molecule type" value="Genomic_DNA"/>
</dbReference>
<feature type="domain" description="Fibronectin type-III" evidence="3">
    <location>
        <begin position="387"/>
        <end position="472"/>
    </location>
</feature>
<dbReference type="Gene3D" id="2.60.40.10">
    <property type="entry name" value="Immunoglobulins"/>
    <property type="match status" value="1"/>
</dbReference>
<evidence type="ECO:0000313" key="4">
    <source>
        <dbReference type="EMBL" id="ALA59766.1"/>
    </source>
</evidence>
<organism evidence="4 5">
    <name type="scientific">Nitrospira moscoviensis</name>
    <dbReference type="NCBI Taxonomy" id="42253"/>
    <lineage>
        <taxon>Bacteria</taxon>
        <taxon>Pseudomonadati</taxon>
        <taxon>Nitrospirota</taxon>
        <taxon>Nitrospiria</taxon>
        <taxon>Nitrospirales</taxon>
        <taxon>Nitrospiraceae</taxon>
        <taxon>Nitrospira</taxon>
    </lineage>
</organism>
<dbReference type="PATRIC" id="fig|42253.5.peg.3328"/>
<protein>
    <recommendedName>
        <fullName evidence="3">Fibronectin type-III domain-containing protein</fullName>
    </recommendedName>
</protein>
<feature type="chain" id="PRO_5005477012" description="Fibronectin type-III domain-containing protein" evidence="2">
    <location>
        <begin position="27"/>
        <end position="779"/>
    </location>
</feature>
<dbReference type="InterPro" id="IPR036116">
    <property type="entry name" value="FN3_sf"/>
</dbReference>
<dbReference type="InterPro" id="IPR003961">
    <property type="entry name" value="FN3_dom"/>
</dbReference>
<dbReference type="InterPro" id="IPR013783">
    <property type="entry name" value="Ig-like_fold"/>
</dbReference>
<dbReference type="SMART" id="SM00060">
    <property type="entry name" value="FN3"/>
    <property type="match status" value="1"/>
</dbReference>
<evidence type="ECO:0000259" key="3">
    <source>
        <dbReference type="PROSITE" id="PS50853"/>
    </source>
</evidence>
<evidence type="ECO:0000256" key="2">
    <source>
        <dbReference type="SAM" id="SignalP"/>
    </source>
</evidence>
<dbReference type="Pfam" id="PF00041">
    <property type="entry name" value="fn3"/>
    <property type="match status" value="1"/>
</dbReference>
<dbReference type="CDD" id="cd00063">
    <property type="entry name" value="FN3"/>
    <property type="match status" value="1"/>
</dbReference>
<feature type="signal peptide" evidence="2">
    <location>
        <begin position="1"/>
        <end position="26"/>
    </location>
</feature>
<dbReference type="KEGG" id="nmv:NITMOv2_3374"/>
<evidence type="ECO:0000256" key="1">
    <source>
        <dbReference type="SAM" id="MobiDB-lite"/>
    </source>
</evidence>
<dbReference type="PROSITE" id="PS50853">
    <property type="entry name" value="FN3"/>
    <property type="match status" value="1"/>
</dbReference>
<accession>A0A0K2GFN6</accession>
<dbReference type="SUPFAM" id="SSF101898">
    <property type="entry name" value="NHL repeat"/>
    <property type="match status" value="1"/>
</dbReference>
<proteinExistence type="predicted"/>